<feature type="domain" description="RGS" evidence="5">
    <location>
        <begin position="208"/>
        <end position="327"/>
    </location>
</feature>
<dbReference type="PANTHER" id="PTHR24198">
    <property type="entry name" value="ANKYRIN REPEAT AND PROTEIN KINASE DOMAIN-CONTAINING PROTEIN"/>
    <property type="match status" value="1"/>
</dbReference>
<evidence type="ECO:0000313" key="7">
    <source>
        <dbReference type="Proteomes" id="UP001146793"/>
    </source>
</evidence>
<comment type="caution">
    <text evidence="6">The sequence shown here is derived from an EMBL/GenBank/DDBJ whole genome shotgun (WGS) entry which is preliminary data.</text>
</comment>
<dbReference type="AlphaFoldDB" id="A0AAV7YHQ4"/>
<dbReference type="InterPro" id="IPR036770">
    <property type="entry name" value="Ankyrin_rpt-contain_sf"/>
</dbReference>
<dbReference type="PRINTS" id="PR01301">
    <property type="entry name" value="RGSPROTEIN"/>
</dbReference>
<reference evidence="6" key="1">
    <citation type="submission" date="2022-08" db="EMBL/GenBank/DDBJ databases">
        <title>Novel sulphate-reducing endosymbionts in the free-living metamonad Anaeramoeba.</title>
        <authorList>
            <person name="Jerlstrom-Hultqvist J."/>
            <person name="Cepicka I."/>
            <person name="Gallot-Lavallee L."/>
            <person name="Salas-Leiva D."/>
            <person name="Curtis B.A."/>
            <person name="Zahonova K."/>
            <person name="Pipaliya S."/>
            <person name="Dacks J."/>
            <person name="Roger A.J."/>
        </authorList>
    </citation>
    <scope>NUCLEOTIDE SEQUENCE</scope>
    <source>
        <strain evidence="6">Busselton2</strain>
    </source>
</reference>
<dbReference type="SUPFAM" id="SSF103657">
    <property type="entry name" value="BAR/IMD domain-like"/>
    <property type="match status" value="1"/>
</dbReference>
<dbReference type="SUPFAM" id="SSF48403">
    <property type="entry name" value="Ankyrin repeat"/>
    <property type="match status" value="1"/>
</dbReference>
<dbReference type="Pfam" id="PF12796">
    <property type="entry name" value="Ank_2"/>
    <property type="match status" value="1"/>
</dbReference>
<feature type="compositionally biased region" description="Basic and acidic residues" evidence="4">
    <location>
        <begin position="507"/>
        <end position="545"/>
    </location>
</feature>
<dbReference type="EMBL" id="JANTQA010000060">
    <property type="protein sequence ID" value="KAJ3428137.1"/>
    <property type="molecule type" value="Genomic_DNA"/>
</dbReference>
<dbReference type="InterPro" id="IPR027267">
    <property type="entry name" value="AH/BAR_dom_sf"/>
</dbReference>
<protein>
    <submittedName>
        <fullName evidence="6">Acyl-coa-binding domain-containing protein</fullName>
    </submittedName>
</protein>
<organism evidence="6 7">
    <name type="scientific">Anaeramoeba flamelloides</name>
    <dbReference type="NCBI Taxonomy" id="1746091"/>
    <lineage>
        <taxon>Eukaryota</taxon>
        <taxon>Metamonada</taxon>
        <taxon>Anaeramoebidae</taxon>
        <taxon>Anaeramoeba</taxon>
    </lineage>
</organism>
<dbReference type="SMART" id="SM00315">
    <property type="entry name" value="RGS"/>
    <property type="match status" value="1"/>
</dbReference>
<dbReference type="SMART" id="SM00248">
    <property type="entry name" value="ANK"/>
    <property type="match status" value="3"/>
</dbReference>
<accession>A0AAV7YHQ4</accession>
<feature type="compositionally biased region" description="Polar residues" evidence="4">
    <location>
        <begin position="489"/>
        <end position="499"/>
    </location>
</feature>
<dbReference type="PANTHER" id="PTHR24198:SF165">
    <property type="entry name" value="ANKYRIN REPEAT-CONTAINING PROTEIN-RELATED"/>
    <property type="match status" value="1"/>
</dbReference>
<evidence type="ECO:0000256" key="4">
    <source>
        <dbReference type="SAM" id="MobiDB-lite"/>
    </source>
</evidence>
<keyword evidence="1" id="KW-0677">Repeat</keyword>
<keyword evidence="2 3" id="KW-0040">ANK repeat</keyword>
<dbReference type="Gene3D" id="1.10.167.10">
    <property type="entry name" value="Regulator of G-protein Signalling 4, domain 2"/>
    <property type="match status" value="1"/>
</dbReference>
<evidence type="ECO:0000256" key="3">
    <source>
        <dbReference type="PROSITE-ProRule" id="PRU00023"/>
    </source>
</evidence>
<dbReference type="InterPro" id="IPR016137">
    <property type="entry name" value="RGS"/>
</dbReference>
<dbReference type="SUPFAM" id="SSF48097">
    <property type="entry name" value="Regulator of G-protein signaling, RGS"/>
    <property type="match status" value="1"/>
</dbReference>
<feature type="repeat" description="ANK" evidence="3">
    <location>
        <begin position="688"/>
        <end position="720"/>
    </location>
</feature>
<evidence type="ECO:0000256" key="2">
    <source>
        <dbReference type="ARBA" id="ARBA00023043"/>
    </source>
</evidence>
<dbReference type="InterPro" id="IPR036305">
    <property type="entry name" value="RGS_sf"/>
</dbReference>
<dbReference type="InterPro" id="IPR044926">
    <property type="entry name" value="RGS_subdomain_2"/>
</dbReference>
<dbReference type="PROSITE" id="PS50088">
    <property type="entry name" value="ANK_REPEAT"/>
    <property type="match status" value="2"/>
</dbReference>
<name>A0AAV7YHQ4_9EUKA</name>
<dbReference type="PROSITE" id="PS50297">
    <property type="entry name" value="ANK_REP_REGION"/>
    <property type="match status" value="1"/>
</dbReference>
<dbReference type="Proteomes" id="UP001146793">
    <property type="component" value="Unassembled WGS sequence"/>
</dbReference>
<gene>
    <name evidence="6" type="ORF">M0812_25769</name>
</gene>
<dbReference type="Gene3D" id="1.25.40.20">
    <property type="entry name" value="Ankyrin repeat-containing domain"/>
    <property type="match status" value="1"/>
</dbReference>
<evidence type="ECO:0000313" key="6">
    <source>
        <dbReference type="EMBL" id="KAJ3428137.1"/>
    </source>
</evidence>
<evidence type="ECO:0000259" key="5">
    <source>
        <dbReference type="PROSITE" id="PS50132"/>
    </source>
</evidence>
<sequence length="778" mass="91270">MDKDFQKILTQFEERYSLVNDLVLRLRMSKHSLRCFLNSNHTINENISEFFDSSSLLNNYCLLKFQNSKIIKQKMKELSTTLDQVLNRIEEYRRIFLILKNRIRRNNLLLQGLSHLNFEEESSNDHRNKYNQFKMSLQNDLSCFLEKRHDYLLELFSFVLNCEIELFSLINKQQKQEKQLFEETEQLLQEKHFSILNKSNLIADKKITLNQLLGNVYGVKYFRQFLDLSFAGELLDFYLQVEQFKIVDDLEKQKTMAKQIWRKFYFEDSQEEIDFPQNYIECVQKALTKENDLNINIFNDSQSFVLKLMNENYFPQFIKSKTFEYLKFRLIPESDKLEQIILEANSLDSTQSNDDDFFLEDIQNVGDIDQELLLNENLSEMQTKQDLLFQKKVGSDLEFGETELTTEGLNFDSDSEMELALVSSTSSIIEPRLVSNEMQLQMGLLVRANSPTQSVEFSSLTNTNNNSIQRKILNKGINKNSILKMMNEKINTGTGNVTDTETETENENEKEKEKENEKEKKKENEKENENEKEKEKESESSKENENVNGNGKKKEEMDFVEKLIDNQKNQSTNKKNIQNKSTSNYLDLLKNDLEKTSLQDGLILKSDSLPWIQILGEKKQFNKYLLADRKKRKERFLSLTDQQIKKDLTKKSLELYSAVRSGDRLLVQELLKKNISELNVNFVNFNDHAKTPLFASLYDDHFELTILLLNNGARSDVRDENLQTPLHIAIELDAIKCFQILIAFGANTHIRDKNGNRPIDIANKNLARKFEFLKILLM</sequence>
<dbReference type="CDD" id="cd07440">
    <property type="entry name" value="RGS"/>
    <property type="match status" value="1"/>
</dbReference>
<dbReference type="Pfam" id="PF00615">
    <property type="entry name" value="RGS"/>
    <property type="match status" value="1"/>
</dbReference>
<dbReference type="InterPro" id="IPR002110">
    <property type="entry name" value="Ankyrin_rpt"/>
</dbReference>
<evidence type="ECO:0000256" key="1">
    <source>
        <dbReference type="ARBA" id="ARBA00022737"/>
    </source>
</evidence>
<proteinExistence type="predicted"/>
<feature type="region of interest" description="Disordered" evidence="4">
    <location>
        <begin position="489"/>
        <end position="555"/>
    </location>
</feature>
<dbReference type="PROSITE" id="PS50132">
    <property type="entry name" value="RGS"/>
    <property type="match status" value="1"/>
</dbReference>
<feature type="repeat" description="ANK" evidence="3">
    <location>
        <begin position="721"/>
        <end position="753"/>
    </location>
</feature>